<keyword evidence="1" id="KW-0812">Transmembrane</keyword>
<protein>
    <recommendedName>
        <fullName evidence="2">DUF6542 domain-containing protein</fullName>
    </recommendedName>
</protein>
<name>A0A1H0ADX6_9ACTN</name>
<keyword evidence="1" id="KW-1133">Transmembrane helix</keyword>
<sequence length="158" mass="16772">MTHARTIWEEGREPGRELVALASAAALTAVVIDLLVGGHVSFFFDLCFVLLCVGLALAVRPTDFFTVGVLPPLLMVGVFVLIGISRPTVLGNAGDGTLQAVITGLSEHSIALVTGYLLCLAVLYVRQRVLPATDLDGITQVLPEADLAEADEMSRRLS</sequence>
<dbReference type="InterPro" id="IPR046672">
    <property type="entry name" value="DUF6542"/>
</dbReference>
<evidence type="ECO:0000259" key="2">
    <source>
        <dbReference type="Pfam" id="PF20177"/>
    </source>
</evidence>
<proteinExistence type="predicted"/>
<dbReference type="RefSeq" id="WP_174812376.1">
    <property type="nucleotide sequence ID" value="NZ_BKAE01000011.1"/>
</dbReference>
<feature type="transmembrane region" description="Helical" evidence="1">
    <location>
        <begin position="42"/>
        <end position="59"/>
    </location>
</feature>
<feature type="transmembrane region" description="Helical" evidence="1">
    <location>
        <begin position="105"/>
        <end position="125"/>
    </location>
</feature>
<keyword evidence="1" id="KW-0472">Membrane</keyword>
<dbReference type="AlphaFoldDB" id="A0A1H0ADX6"/>
<evidence type="ECO:0000256" key="1">
    <source>
        <dbReference type="SAM" id="Phobius"/>
    </source>
</evidence>
<reference evidence="3 4" key="1">
    <citation type="submission" date="2016-10" db="EMBL/GenBank/DDBJ databases">
        <authorList>
            <person name="de Groot N.N."/>
        </authorList>
    </citation>
    <scope>NUCLEOTIDE SEQUENCE [LARGE SCALE GENOMIC DNA]</scope>
    <source>
        <strain evidence="3 4">CGMCC 1.11147</strain>
    </source>
</reference>
<feature type="domain" description="DUF6542" evidence="2">
    <location>
        <begin position="16"/>
        <end position="126"/>
    </location>
</feature>
<dbReference type="Pfam" id="PF20177">
    <property type="entry name" value="DUF6542"/>
    <property type="match status" value="1"/>
</dbReference>
<evidence type="ECO:0000313" key="3">
    <source>
        <dbReference type="EMBL" id="SDN31534.1"/>
    </source>
</evidence>
<accession>A0A1H0ADX6</accession>
<evidence type="ECO:0000313" key="4">
    <source>
        <dbReference type="Proteomes" id="UP000199004"/>
    </source>
</evidence>
<organism evidence="3 4">
    <name type="scientific">Nocardioides szechwanensis</name>
    <dbReference type="NCBI Taxonomy" id="1005944"/>
    <lineage>
        <taxon>Bacteria</taxon>
        <taxon>Bacillati</taxon>
        <taxon>Actinomycetota</taxon>
        <taxon>Actinomycetes</taxon>
        <taxon>Propionibacteriales</taxon>
        <taxon>Nocardioidaceae</taxon>
        <taxon>Nocardioides</taxon>
    </lineage>
</organism>
<keyword evidence="4" id="KW-1185">Reference proteome</keyword>
<dbReference type="Proteomes" id="UP000199004">
    <property type="component" value="Unassembled WGS sequence"/>
</dbReference>
<feature type="transmembrane region" description="Helical" evidence="1">
    <location>
        <begin position="64"/>
        <end position="85"/>
    </location>
</feature>
<dbReference type="EMBL" id="FNIC01000002">
    <property type="protein sequence ID" value="SDN31534.1"/>
    <property type="molecule type" value="Genomic_DNA"/>
</dbReference>
<gene>
    <name evidence="3" type="ORF">SAMN05192576_2005</name>
</gene>
<dbReference type="STRING" id="1005944.SAMN05192576_2005"/>